<feature type="transmembrane region" description="Helical" evidence="10">
    <location>
        <begin position="168"/>
        <end position="188"/>
    </location>
</feature>
<feature type="transmembrane region" description="Helical" evidence="10">
    <location>
        <begin position="289"/>
        <end position="310"/>
    </location>
</feature>
<feature type="transmembrane region" description="Helical" evidence="10">
    <location>
        <begin position="395"/>
        <end position="417"/>
    </location>
</feature>
<evidence type="ECO:0000256" key="5">
    <source>
        <dbReference type="ARBA" id="ARBA00022692"/>
    </source>
</evidence>
<comment type="subcellular location">
    <subcellularLocation>
        <location evidence="1">Cell membrane</location>
        <topology evidence="1">Multi-pass membrane protein</topology>
    </subcellularLocation>
</comment>
<evidence type="ECO:0000256" key="3">
    <source>
        <dbReference type="ARBA" id="ARBA00022449"/>
    </source>
</evidence>
<dbReference type="InterPro" id="IPR002528">
    <property type="entry name" value="MATE_fam"/>
</dbReference>
<keyword evidence="5 10" id="KW-0812">Transmembrane</keyword>
<evidence type="ECO:0000256" key="7">
    <source>
        <dbReference type="ARBA" id="ARBA00023065"/>
    </source>
</evidence>
<dbReference type="NCBIfam" id="TIGR00797">
    <property type="entry name" value="matE"/>
    <property type="match status" value="1"/>
</dbReference>
<keyword evidence="7" id="KW-0406">Ion transport</keyword>
<feature type="transmembrane region" description="Helical" evidence="10">
    <location>
        <begin position="20"/>
        <end position="42"/>
    </location>
</feature>
<feature type="transmembrane region" description="Helical" evidence="10">
    <location>
        <begin position="200"/>
        <end position="223"/>
    </location>
</feature>
<feature type="transmembrane region" description="Helical" evidence="10">
    <location>
        <begin position="131"/>
        <end position="156"/>
    </location>
</feature>
<dbReference type="PIRSF" id="PIRSF006603">
    <property type="entry name" value="DinF"/>
    <property type="match status" value="1"/>
</dbReference>
<feature type="transmembrane region" description="Helical" evidence="10">
    <location>
        <begin position="54"/>
        <end position="77"/>
    </location>
</feature>
<feature type="transmembrane region" description="Helical" evidence="10">
    <location>
        <begin position="244"/>
        <end position="269"/>
    </location>
</feature>
<evidence type="ECO:0000256" key="9">
    <source>
        <dbReference type="ARBA" id="ARBA00031636"/>
    </source>
</evidence>
<gene>
    <name evidence="11" type="ORF">SAMN05660830_02446</name>
</gene>
<keyword evidence="2" id="KW-0813">Transport</keyword>
<dbReference type="AlphaFoldDB" id="A0A8G2F9N0"/>
<keyword evidence="3" id="KW-0050">Antiport</keyword>
<evidence type="ECO:0000256" key="6">
    <source>
        <dbReference type="ARBA" id="ARBA00022989"/>
    </source>
</evidence>
<feature type="transmembrane region" description="Helical" evidence="10">
    <location>
        <begin position="423"/>
        <end position="443"/>
    </location>
</feature>
<dbReference type="PANTHER" id="PTHR43298:SF2">
    <property type="entry name" value="FMN_FAD EXPORTER YEEO-RELATED"/>
    <property type="match status" value="1"/>
</dbReference>
<dbReference type="Pfam" id="PF01554">
    <property type="entry name" value="MatE"/>
    <property type="match status" value="2"/>
</dbReference>
<dbReference type="Proteomes" id="UP000184001">
    <property type="component" value="Unassembled WGS sequence"/>
</dbReference>
<comment type="caution">
    <text evidence="11">The sequence shown here is derived from an EMBL/GenBank/DDBJ whole genome shotgun (WGS) entry which is preliminary data.</text>
</comment>
<feature type="transmembrane region" description="Helical" evidence="10">
    <location>
        <begin position="89"/>
        <end position="111"/>
    </location>
</feature>
<keyword evidence="4" id="KW-1003">Cell membrane</keyword>
<keyword evidence="8 10" id="KW-0472">Membrane</keyword>
<dbReference type="CDD" id="cd13137">
    <property type="entry name" value="MATE_NorM_like"/>
    <property type="match status" value="1"/>
</dbReference>
<accession>A0A8G2F9N0</accession>
<dbReference type="InterPro" id="IPR050222">
    <property type="entry name" value="MATE_MdtK"/>
</dbReference>
<evidence type="ECO:0000256" key="2">
    <source>
        <dbReference type="ARBA" id="ARBA00022448"/>
    </source>
</evidence>
<dbReference type="PANTHER" id="PTHR43298">
    <property type="entry name" value="MULTIDRUG RESISTANCE PROTEIN NORM-RELATED"/>
    <property type="match status" value="1"/>
</dbReference>
<reference evidence="11 12" key="1">
    <citation type="submission" date="2016-11" db="EMBL/GenBank/DDBJ databases">
        <authorList>
            <person name="Varghese N."/>
            <person name="Submissions S."/>
        </authorList>
    </citation>
    <scope>NUCLEOTIDE SEQUENCE [LARGE SCALE GENOMIC DNA]</scope>
    <source>
        <strain evidence="11 12">DSM 17919</strain>
    </source>
</reference>
<dbReference type="RefSeq" id="WP_019999688.1">
    <property type="nucleotide sequence ID" value="NZ_CP192219.1"/>
</dbReference>
<dbReference type="GO" id="GO:0042910">
    <property type="term" value="F:xenobiotic transmembrane transporter activity"/>
    <property type="evidence" value="ECO:0007669"/>
    <property type="project" value="InterPro"/>
</dbReference>
<protein>
    <recommendedName>
        <fullName evidence="9">Multidrug-efflux transporter</fullName>
    </recommendedName>
</protein>
<keyword evidence="6 10" id="KW-1133">Transmembrane helix</keyword>
<evidence type="ECO:0000313" key="11">
    <source>
        <dbReference type="EMBL" id="SHJ45054.1"/>
    </source>
</evidence>
<proteinExistence type="predicted"/>
<evidence type="ECO:0000256" key="10">
    <source>
        <dbReference type="SAM" id="Phobius"/>
    </source>
</evidence>
<dbReference type="InterPro" id="IPR048279">
    <property type="entry name" value="MdtK-like"/>
</dbReference>
<feature type="transmembrane region" description="Helical" evidence="10">
    <location>
        <begin position="322"/>
        <end position="343"/>
    </location>
</feature>
<dbReference type="GO" id="GO:0006811">
    <property type="term" value="P:monoatomic ion transport"/>
    <property type="evidence" value="ECO:0007669"/>
    <property type="project" value="UniProtKB-KW"/>
</dbReference>
<dbReference type="GO" id="GO:0015297">
    <property type="term" value="F:antiporter activity"/>
    <property type="evidence" value="ECO:0007669"/>
    <property type="project" value="UniProtKB-KW"/>
</dbReference>
<sequence length="463" mass="50564">MSNSKQITDPTSYKAIWNLAWPQILMMMFHFLIGFVDVWVAGQINSNVQAALGMISQTFLFFLVIAIAIGNGCVAGISQSIGAGLHKRAARYIGLVVLLGLTCGLIISGLGLCGRHIFLGILQTPEDIYSIALYFLKIYLLILPVYYLFVISNAVFRAKMMVFVPMRSIAIVALVNAIADLGFGLGWFGFPEFGYKGVAWATLISVSGGTIYNFWVLVGKGILVKNSFAPWRWMRSALPYLIKVAAPAGGTQVLWHTGYIVLFAIVASLPYNAVEALAGLAAGMRIESLLFLPAFAFNMTASILIGHFLGAGNKGEAKRVGLRILGTACGLMSIVAIGFWPFIEPMAKFLAPEAGVTIQAAVYLKYNIISIPFTVASMTLGGIMTGAGATIYNFWIYSSASWFVRLPVAYILGHLVFKDAEGVYIAMLVSQVFQSTTMFYIFMHRDWYRFSMIKRKNATAPAA</sequence>
<dbReference type="GO" id="GO:0005886">
    <property type="term" value="C:plasma membrane"/>
    <property type="evidence" value="ECO:0007669"/>
    <property type="project" value="UniProtKB-SubCell"/>
</dbReference>
<feature type="transmembrane region" description="Helical" evidence="10">
    <location>
        <begin position="363"/>
        <end position="383"/>
    </location>
</feature>
<name>A0A8G2F9N0_9BACT</name>
<evidence type="ECO:0000256" key="8">
    <source>
        <dbReference type="ARBA" id="ARBA00023136"/>
    </source>
</evidence>
<organism evidence="11 12">
    <name type="scientific">Halodesulfovibrio aestuarii</name>
    <dbReference type="NCBI Taxonomy" id="126333"/>
    <lineage>
        <taxon>Bacteria</taxon>
        <taxon>Pseudomonadati</taxon>
        <taxon>Thermodesulfobacteriota</taxon>
        <taxon>Desulfovibrionia</taxon>
        <taxon>Desulfovibrionales</taxon>
        <taxon>Desulfovibrionaceae</taxon>
        <taxon>Halodesulfovibrio</taxon>
    </lineage>
</organism>
<dbReference type="EMBL" id="FQZR01000006">
    <property type="protein sequence ID" value="SHJ45054.1"/>
    <property type="molecule type" value="Genomic_DNA"/>
</dbReference>
<evidence type="ECO:0000313" key="12">
    <source>
        <dbReference type="Proteomes" id="UP000184001"/>
    </source>
</evidence>
<evidence type="ECO:0000256" key="4">
    <source>
        <dbReference type="ARBA" id="ARBA00022475"/>
    </source>
</evidence>
<evidence type="ECO:0000256" key="1">
    <source>
        <dbReference type="ARBA" id="ARBA00004651"/>
    </source>
</evidence>